<evidence type="ECO:0000256" key="3">
    <source>
        <dbReference type="ARBA" id="ARBA00022692"/>
    </source>
</evidence>
<dbReference type="PANTHER" id="PTHR30213">
    <property type="entry name" value="INNER MEMBRANE PROTEIN YHJD"/>
    <property type="match status" value="1"/>
</dbReference>
<evidence type="ECO:0000256" key="1">
    <source>
        <dbReference type="ARBA" id="ARBA00004651"/>
    </source>
</evidence>
<dbReference type="STRING" id="1206085.SAMN05443575_0764"/>
<dbReference type="PIRSF" id="PIRSF035875">
    <property type="entry name" value="RNase_BN"/>
    <property type="match status" value="1"/>
</dbReference>
<feature type="transmembrane region" description="Helical" evidence="7">
    <location>
        <begin position="62"/>
        <end position="85"/>
    </location>
</feature>
<feature type="transmembrane region" description="Helical" evidence="7">
    <location>
        <begin position="211"/>
        <end position="229"/>
    </location>
</feature>
<dbReference type="NCBIfam" id="TIGR00765">
    <property type="entry name" value="yihY_not_rbn"/>
    <property type="match status" value="1"/>
</dbReference>
<sequence length="354" mass="38569">MATHSSSDRDRDDRDDPGRRNGRDRTVPDRPKEMPKAGWFAILKRAVKQFKHDDITDRAAALTYYGVLAIFPGVLALVSILGLLGKSSVNSILTNIQAVAPSGATSFLRTVINQVQGKAGAAGIAFVVGLVLALWSASGYVAGFMRASNAIYDVDEGRPIWKTAPVRLLVTLALVVMLALSALMVVLTGPIAKQIGSAFGIGDTAVLVWDIAKWPVLLIIVSLMFSLLYRACPNVKQPGFTWITLGGVIAVVVWIVASALFALYVSFSGSYNKTYGSLATVIVFLVWLWITNIAVLLGAEFNAETQRERAIRAGLPEDVEPFAELRDTRKLEEPQKREADEAAAIRDRTMRRPR</sequence>
<evidence type="ECO:0000256" key="4">
    <source>
        <dbReference type="ARBA" id="ARBA00022989"/>
    </source>
</evidence>
<feature type="transmembrane region" description="Helical" evidence="7">
    <location>
        <begin position="124"/>
        <end position="145"/>
    </location>
</feature>
<dbReference type="Proteomes" id="UP000186132">
    <property type="component" value="Unassembled WGS sequence"/>
</dbReference>
<dbReference type="Pfam" id="PF03631">
    <property type="entry name" value="Virul_fac_BrkB"/>
    <property type="match status" value="1"/>
</dbReference>
<dbReference type="InterPro" id="IPR017039">
    <property type="entry name" value="Virul_fac_BrkB"/>
</dbReference>
<evidence type="ECO:0000256" key="2">
    <source>
        <dbReference type="ARBA" id="ARBA00022475"/>
    </source>
</evidence>
<dbReference type="AlphaFoldDB" id="A0A1M5E1Y5"/>
<keyword evidence="4 7" id="KW-1133">Transmembrane helix</keyword>
<evidence type="ECO:0000313" key="9">
    <source>
        <dbReference type="Proteomes" id="UP000186132"/>
    </source>
</evidence>
<proteinExistence type="predicted"/>
<feature type="region of interest" description="Disordered" evidence="6">
    <location>
        <begin position="1"/>
        <end position="33"/>
    </location>
</feature>
<dbReference type="EMBL" id="FQVU01000001">
    <property type="protein sequence ID" value="SHF73253.1"/>
    <property type="molecule type" value="Genomic_DNA"/>
</dbReference>
<protein>
    <submittedName>
        <fullName evidence="8">Membrane protein</fullName>
    </submittedName>
</protein>
<feature type="transmembrane region" description="Helical" evidence="7">
    <location>
        <begin position="277"/>
        <end position="299"/>
    </location>
</feature>
<evidence type="ECO:0000313" key="8">
    <source>
        <dbReference type="EMBL" id="SHF73253.1"/>
    </source>
</evidence>
<accession>A0A1M5E1Y5</accession>
<feature type="region of interest" description="Disordered" evidence="6">
    <location>
        <begin position="328"/>
        <end position="354"/>
    </location>
</feature>
<organism evidence="8 9">
    <name type="scientific">Jatrophihabitans endophyticus</name>
    <dbReference type="NCBI Taxonomy" id="1206085"/>
    <lineage>
        <taxon>Bacteria</taxon>
        <taxon>Bacillati</taxon>
        <taxon>Actinomycetota</taxon>
        <taxon>Actinomycetes</taxon>
        <taxon>Jatrophihabitantales</taxon>
        <taxon>Jatrophihabitantaceae</taxon>
        <taxon>Jatrophihabitans</taxon>
    </lineage>
</organism>
<evidence type="ECO:0000256" key="6">
    <source>
        <dbReference type="SAM" id="MobiDB-lite"/>
    </source>
</evidence>
<comment type="subcellular location">
    <subcellularLocation>
        <location evidence="1">Cell membrane</location>
        <topology evidence="1">Multi-pass membrane protein</topology>
    </subcellularLocation>
</comment>
<dbReference type="GO" id="GO:0005886">
    <property type="term" value="C:plasma membrane"/>
    <property type="evidence" value="ECO:0007669"/>
    <property type="project" value="UniProtKB-SubCell"/>
</dbReference>
<keyword evidence="2" id="KW-1003">Cell membrane</keyword>
<feature type="transmembrane region" description="Helical" evidence="7">
    <location>
        <begin position="166"/>
        <end position="191"/>
    </location>
</feature>
<dbReference type="RefSeq" id="WP_084180657.1">
    <property type="nucleotide sequence ID" value="NZ_FQVU01000001.1"/>
</dbReference>
<name>A0A1M5E1Y5_9ACTN</name>
<dbReference type="PANTHER" id="PTHR30213:SF0">
    <property type="entry name" value="UPF0761 MEMBRANE PROTEIN YIHY"/>
    <property type="match status" value="1"/>
</dbReference>
<feature type="transmembrane region" description="Helical" evidence="7">
    <location>
        <begin position="241"/>
        <end position="265"/>
    </location>
</feature>
<keyword evidence="5 7" id="KW-0472">Membrane</keyword>
<reference evidence="8 9" key="1">
    <citation type="submission" date="2016-11" db="EMBL/GenBank/DDBJ databases">
        <authorList>
            <person name="Jaros S."/>
            <person name="Januszkiewicz K."/>
            <person name="Wedrychowicz H."/>
        </authorList>
    </citation>
    <scope>NUCLEOTIDE SEQUENCE [LARGE SCALE GENOMIC DNA]</scope>
    <source>
        <strain evidence="8 9">DSM 45627</strain>
    </source>
</reference>
<keyword evidence="3 7" id="KW-0812">Transmembrane</keyword>
<keyword evidence="9" id="KW-1185">Reference proteome</keyword>
<evidence type="ECO:0000256" key="5">
    <source>
        <dbReference type="ARBA" id="ARBA00023136"/>
    </source>
</evidence>
<gene>
    <name evidence="8" type="ORF">SAMN05443575_0764</name>
</gene>
<evidence type="ECO:0000256" key="7">
    <source>
        <dbReference type="SAM" id="Phobius"/>
    </source>
</evidence>
<dbReference type="OrthoDB" id="9781030at2"/>